<sequence>MRSKIKKNIMPRILFGIGIVLLMCYFGGIFYIYNIQEYNPYTSAGADLDALIQSVLFLPPTAICLILSLILHIKTKK</sequence>
<dbReference type="Proteomes" id="UP000183255">
    <property type="component" value="Unassembled WGS sequence"/>
</dbReference>
<organism evidence="2 3">
    <name type="scientific">Proteiniclasticum ruminis</name>
    <dbReference type="NCBI Taxonomy" id="398199"/>
    <lineage>
        <taxon>Bacteria</taxon>
        <taxon>Bacillati</taxon>
        <taxon>Bacillota</taxon>
        <taxon>Clostridia</taxon>
        <taxon>Eubacteriales</taxon>
        <taxon>Clostridiaceae</taxon>
        <taxon>Proteiniclasticum</taxon>
    </lineage>
</organism>
<evidence type="ECO:0000256" key="1">
    <source>
        <dbReference type="SAM" id="Phobius"/>
    </source>
</evidence>
<feature type="transmembrane region" description="Helical" evidence="1">
    <location>
        <begin position="12"/>
        <end position="32"/>
    </location>
</feature>
<dbReference type="RefSeq" id="WP_051651751.1">
    <property type="nucleotide sequence ID" value="NZ_FNDZ01000002.1"/>
</dbReference>
<gene>
    <name evidence="2" type="ORF">SAMN05421804_102263</name>
</gene>
<keyword evidence="1" id="KW-0812">Transmembrane</keyword>
<keyword evidence="1" id="KW-0472">Membrane</keyword>
<name>A0A1G8KBI8_9CLOT</name>
<reference evidence="2 3" key="1">
    <citation type="submission" date="2016-10" db="EMBL/GenBank/DDBJ databases">
        <authorList>
            <person name="de Groot N.N."/>
        </authorList>
    </citation>
    <scope>NUCLEOTIDE SEQUENCE [LARGE SCALE GENOMIC DNA]</scope>
    <source>
        <strain evidence="2 3">CGMCC 1.5058</strain>
    </source>
</reference>
<protein>
    <submittedName>
        <fullName evidence="2">Uncharacterized protein</fullName>
    </submittedName>
</protein>
<evidence type="ECO:0000313" key="3">
    <source>
        <dbReference type="Proteomes" id="UP000183255"/>
    </source>
</evidence>
<accession>A0A1G8KBI8</accession>
<feature type="transmembrane region" description="Helical" evidence="1">
    <location>
        <begin position="52"/>
        <end position="73"/>
    </location>
</feature>
<proteinExistence type="predicted"/>
<dbReference type="AlphaFoldDB" id="A0A1G8KBI8"/>
<keyword evidence="1" id="KW-1133">Transmembrane helix</keyword>
<dbReference type="EMBL" id="FNDZ01000002">
    <property type="protein sequence ID" value="SDI40805.1"/>
    <property type="molecule type" value="Genomic_DNA"/>
</dbReference>
<evidence type="ECO:0000313" key="2">
    <source>
        <dbReference type="EMBL" id="SDI40805.1"/>
    </source>
</evidence>